<accession>A0A412MCI4</accession>
<proteinExistence type="predicted"/>
<evidence type="ECO:0000313" key="2">
    <source>
        <dbReference type="EMBL" id="RGT07666.1"/>
    </source>
</evidence>
<organism evidence="2 3">
    <name type="scientific">Dorea formicigenerans</name>
    <dbReference type="NCBI Taxonomy" id="39486"/>
    <lineage>
        <taxon>Bacteria</taxon>
        <taxon>Bacillati</taxon>
        <taxon>Bacillota</taxon>
        <taxon>Clostridia</taxon>
        <taxon>Lachnospirales</taxon>
        <taxon>Lachnospiraceae</taxon>
        <taxon>Dorea</taxon>
    </lineage>
</organism>
<keyword evidence="1" id="KW-0812">Transmembrane</keyword>
<comment type="caution">
    <text evidence="2">The sequence shown here is derived from an EMBL/GenBank/DDBJ whole genome shotgun (WGS) entry which is preliminary data.</text>
</comment>
<gene>
    <name evidence="2" type="ORF">DWX53_11635</name>
</gene>
<feature type="transmembrane region" description="Helical" evidence="1">
    <location>
        <begin position="107"/>
        <end position="128"/>
    </location>
</feature>
<dbReference type="AlphaFoldDB" id="A0A412MCI4"/>
<sequence>MLIIIWFILEFIFNYVIPNVTIAVWLAELMLLNMHITIENRKNILPDYPREGCIKPPAQIQFLFKKMDTRLKDIPKEMYYSTLIHSIGFIIYTVIAIFIVAFGGEAVGFIIGIGYIIISEGLDFYFVLKMNNKNFRQRYKKLTRYNLKYYLISSDNSDPTEIGTCTIVSWYEKRKRKIATVKVVETGEVIKDVLIDGSLCEDENAVYTLYEICKLYYLKQMKRNKEKKNCNKKKSNRKKK</sequence>
<protein>
    <submittedName>
        <fullName evidence="2">Uncharacterized protein</fullName>
    </submittedName>
</protein>
<dbReference type="Proteomes" id="UP000283630">
    <property type="component" value="Unassembled WGS sequence"/>
</dbReference>
<evidence type="ECO:0000313" key="3">
    <source>
        <dbReference type="Proteomes" id="UP000283630"/>
    </source>
</evidence>
<dbReference type="EMBL" id="QRWH01000012">
    <property type="protein sequence ID" value="RGT07666.1"/>
    <property type="molecule type" value="Genomic_DNA"/>
</dbReference>
<evidence type="ECO:0000256" key="1">
    <source>
        <dbReference type="SAM" id="Phobius"/>
    </source>
</evidence>
<feature type="transmembrane region" description="Helical" evidence="1">
    <location>
        <begin position="79"/>
        <end position="101"/>
    </location>
</feature>
<reference evidence="2 3" key="1">
    <citation type="submission" date="2018-08" db="EMBL/GenBank/DDBJ databases">
        <title>A genome reference for cultivated species of the human gut microbiota.</title>
        <authorList>
            <person name="Zou Y."/>
            <person name="Xue W."/>
            <person name="Luo G."/>
        </authorList>
    </citation>
    <scope>NUCLEOTIDE SEQUENCE [LARGE SCALE GENOMIC DNA]</scope>
    <source>
        <strain evidence="2 3">AF19-4AC</strain>
    </source>
</reference>
<dbReference type="RefSeq" id="WP_118145477.1">
    <property type="nucleotide sequence ID" value="NZ_QRWH01000012.1"/>
</dbReference>
<keyword evidence="1" id="KW-1133">Transmembrane helix</keyword>
<name>A0A412MCI4_9FIRM</name>
<keyword evidence="1" id="KW-0472">Membrane</keyword>
<feature type="transmembrane region" description="Helical" evidence="1">
    <location>
        <begin position="12"/>
        <end position="32"/>
    </location>
</feature>